<accession>A0A0V1F477</accession>
<protein>
    <submittedName>
        <fullName evidence="1">Uncharacterized protein</fullName>
    </submittedName>
</protein>
<evidence type="ECO:0000313" key="2">
    <source>
        <dbReference type="Proteomes" id="UP000054995"/>
    </source>
</evidence>
<gene>
    <name evidence="1" type="ORF">T4D_6052</name>
</gene>
<evidence type="ECO:0000313" key="1">
    <source>
        <dbReference type="EMBL" id="KRY80957.1"/>
    </source>
</evidence>
<keyword evidence="2" id="KW-1185">Reference proteome</keyword>
<proteinExistence type="predicted"/>
<dbReference type="EMBL" id="JYDT01000286">
    <property type="protein sequence ID" value="KRY80957.1"/>
    <property type="molecule type" value="Genomic_DNA"/>
</dbReference>
<sequence>MLTSFTNSSHVSVKGVSGYILSPKKPLYIAVLVVQFHSEELFRNALLEDNSKTPESKQASLHLQTLVKFSSGSTEALNAAAVLKILREFTEPQIIHPKPSARELDYRSFHC</sequence>
<organism evidence="1 2">
    <name type="scientific">Trichinella pseudospiralis</name>
    <name type="common">Parasitic roundworm</name>
    <dbReference type="NCBI Taxonomy" id="6337"/>
    <lineage>
        <taxon>Eukaryota</taxon>
        <taxon>Metazoa</taxon>
        <taxon>Ecdysozoa</taxon>
        <taxon>Nematoda</taxon>
        <taxon>Enoplea</taxon>
        <taxon>Dorylaimia</taxon>
        <taxon>Trichinellida</taxon>
        <taxon>Trichinellidae</taxon>
        <taxon>Trichinella</taxon>
    </lineage>
</organism>
<reference evidence="1 2" key="1">
    <citation type="submission" date="2015-01" db="EMBL/GenBank/DDBJ databases">
        <title>Evolution of Trichinella species and genotypes.</title>
        <authorList>
            <person name="Korhonen P.K."/>
            <person name="Edoardo P."/>
            <person name="Giuseppe L.R."/>
            <person name="Gasser R.B."/>
        </authorList>
    </citation>
    <scope>NUCLEOTIDE SEQUENCE [LARGE SCALE GENOMIC DNA]</scope>
    <source>
        <strain evidence="1">ISS470</strain>
    </source>
</reference>
<dbReference type="AlphaFoldDB" id="A0A0V1F477"/>
<dbReference type="Proteomes" id="UP000054995">
    <property type="component" value="Unassembled WGS sequence"/>
</dbReference>
<name>A0A0V1F477_TRIPS</name>
<comment type="caution">
    <text evidence="1">The sequence shown here is derived from an EMBL/GenBank/DDBJ whole genome shotgun (WGS) entry which is preliminary data.</text>
</comment>